<name>A0A1I4YTD9_9GAMM</name>
<reference evidence="2" key="1">
    <citation type="submission" date="2016-10" db="EMBL/GenBank/DDBJ databases">
        <authorList>
            <person name="Varghese N."/>
            <person name="Submissions S."/>
        </authorList>
    </citation>
    <scope>NUCLEOTIDE SEQUENCE [LARGE SCALE GENOMIC DNA]</scope>
    <source>
        <strain evidence="2">DSM 16522</strain>
    </source>
</reference>
<dbReference type="EMBL" id="FOVO01000003">
    <property type="protein sequence ID" value="SFN41295.1"/>
    <property type="molecule type" value="Genomic_DNA"/>
</dbReference>
<sequence length="67" mass="7950">MYETQEPHDHIFINICHMEDKNIREQIANMGRYNNLSDITADKLREKARIYSELTKIALKKDVKLSD</sequence>
<dbReference type="Proteomes" id="UP000199011">
    <property type="component" value="Unassembled WGS sequence"/>
</dbReference>
<dbReference type="AlphaFoldDB" id="A0A1I4YTD9"/>
<keyword evidence="2" id="KW-1185">Reference proteome</keyword>
<organism evidence="1 2">
    <name type="scientific">Xenorhabdus japonica</name>
    <dbReference type="NCBI Taxonomy" id="53341"/>
    <lineage>
        <taxon>Bacteria</taxon>
        <taxon>Pseudomonadati</taxon>
        <taxon>Pseudomonadota</taxon>
        <taxon>Gammaproteobacteria</taxon>
        <taxon>Enterobacterales</taxon>
        <taxon>Morganellaceae</taxon>
        <taxon>Xenorhabdus</taxon>
    </lineage>
</organism>
<gene>
    <name evidence="1" type="ORF">SAMN05421579_10333</name>
</gene>
<protein>
    <submittedName>
        <fullName evidence="1">Uncharacterized protein</fullName>
    </submittedName>
</protein>
<proteinExistence type="predicted"/>
<evidence type="ECO:0000313" key="2">
    <source>
        <dbReference type="Proteomes" id="UP000199011"/>
    </source>
</evidence>
<accession>A0A1I4YTD9</accession>
<evidence type="ECO:0000313" key="1">
    <source>
        <dbReference type="EMBL" id="SFN41295.1"/>
    </source>
</evidence>